<dbReference type="InterPro" id="IPR007330">
    <property type="entry name" value="MIT_dom"/>
</dbReference>
<evidence type="ECO:0000256" key="12">
    <source>
        <dbReference type="ARBA" id="ARBA00023055"/>
    </source>
</evidence>
<feature type="compositionally biased region" description="Basic and acidic residues" evidence="18">
    <location>
        <begin position="112"/>
        <end position="121"/>
    </location>
</feature>
<organism evidence="20 21">
    <name type="scientific">Conger conger</name>
    <name type="common">Conger eel</name>
    <name type="synonym">Muraena conger</name>
    <dbReference type="NCBI Taxonomy" id="82655"/>
    <lineage>
        <taxon>Eukaryota</taxon>
        <taxon>Metazoa</taxon>
        <taxon>Chordata</taxon>
        <taxon>Craniata</taxon>
        <taxon>Vertebrata</taxon>
        <taxon>Euteleostomi</taxon>
        <taxon>Actinopterygii</taxon>
        <taxon>Neopterygii</taxon>
        <taxon>Teleostei</taxon>
        <taxon>Anguilliformes</taxon>
        <taxon>Congridae</taxon>
        <taxon>Conger</taxon>
    </lineage>
</organism>
<reference evidence="20" key="1">
    <citation type="journal article" date="2023" name="Science">
        <title>Genome structures resolve the early diversification of teleost fishes.</title>
        <authorList>
            <person name="Parey E."/>
            <person name="Louis A."/>
            <person name="Montfort J."/>
            <person name="Bouchez O."/>
            <person name="Roques C."/>
            <person name="Iampietro C."/>
            <person name="Lluch J."/>
            <person name="Castinel A."/>
            <person name="Donnadieu C."/>
            <person name="Desvignes T."/>
            <person name="Floi Bucao C."/>
            <person name="Jouanno E."/>
            <person name="Wen M."/>
            <person name="Mejri S."/>
            <person name="Dirks R."/>
            <person name="Jansen H."/>
            <person name="Henkel C."/>
            <person name="Chen W.J."/>
            <person name="Zahm M."/>
            <person name="Cabau C."/>
            <person name="Klopp C."/>
            <person name="Thompson A.W."/>
            <person name="Robinson-Rechavi M."/>
            <person name="Braasch I."/>
            <person name="Lecointre G."/>
            <person name="Bobe J."/>
            <person name="Postlethwait J.H."/>
            <person name="Berthelot C."/>
            <person name="Roest Crollius H."/>
            <person name="Guiguen Y."/>
        </authorList>
    </citation>
    <scope>NUCLEOTIDE SEQUENCE</scope>
    <source>
        <strain evidence="20">Concon-B</strain>
    </source>
</reference>
<evidence type="ECO:0000256" key="14">
    <source>
        <dbReference type="ARBA" id="ARBA00023121"/>
    </source>
</evidence>
<dbReference type="GO" id="GO:0061724">
    <property type="term" value="P:lipophagy"/>
    <property type="evidence" value="ECO:0007669"/>
    <property type="project" value="UniProtKB-ARBA"/>
</dbReference>
<keyword evidence="12" id="KW-0445">Lipid transport</keyword>
<dbReference type="EMBL" id="JAFJMO010000014">
    <property type="protein sequence ID" value="KAJ8256699.1"/>
    <property type="molecule type" value="Genomic_DNA"/>
</dbReference>
<evidence type="ECO:0000256" key="1">
    <source>
        <dbReference type="ARBA" id="ARBA00004214"/>
    </source>
</evidence>
<protein>
    <recommendedName>
        <fullName evidence="17">Spartin</fullName>
    </recommendedName>
</protein>
<keyword evidence="11" id="KW-0007">Acetylation</keyword>
<dbReference type="GO" id="GO:0008289">
    <property type="term" value="F:lipid binding"/>
    <property type="evidence" value="ECO:0007669"/>
    <property type="project" value="UniProtKB-KW"/>
</dbReference>
<evidence type="ECO:0000256" key="13">
    <source>
        <dbReference type="ARBA" id="ARBA00023098"/>
    </source>
</evidence>
<dbReference type="InterPro" id="IPR045036">
    <property type="entry name" value="Spartin-like"/>
</dbReference>
<dbReference type="PANTHER" id="PTHR21068">
    <property type="entry name" value="SPARTIN"/>
    <property type="match status" value="1"/>
</dbReference>
<dbReference type="GO" id="GO:0016042">
    <property type="term" value="P:lipid catabolic process"/>
    <property type="evidence" value="ECO:0007669"/>
    <property type="project" value="UniProtKB-KW"/>
</dbReference>
<dbReference type="GO" id="GO:0006869">
    <property type="term" value="P:lipid transport"/>
    <property type="evidence" value="ECO:0007669"/>
    <property type="project" value="UniProtKB-KW"/>
</dbReference>
<dbReference type="OrthoDB" id="20821at2759"/>
<dbReference type="InterPro" id="IPR009686">
    <property type="entry name" value="Senescence/spartin_C"/>
</dbReference>
<dbReference type="PANTHER" id="PTHR21068:SF43">
    <property type="entry name" value="SPARTIN"/>
    <property type="match status" value="1"/>
</dbReference>
<evidence type="ECO:0000256" key="15">
    <source>
        <dbReference type="ARBA" id="ARBA00054810"/>
    </source>
</evidence>
<keyword evidence="5" id="KW-0963">Cytoplasm</keyword>
<accession>A0A9Q1HRQ1</accession>
<evidence type="ECO:0000256" key="10">
    <source>
        <dbReference type="ARBA" id="ARBA00022963"/>
    </source>
</evidence>
<feature type="region of interest" description="Disordered" evidence="18">
    <location>
        <begin position="104"/>
        <end position="142"/>
    </location>
</feature>
<feature type="domain" description="MIT" evidence="19">
    <location>
        <begin position="17"/>
        <end position="95"/>
    </location>
</feature>
<dbReference type="GO" id="GO:0005811">
    <property type="term" value="C:lipid droplet"/>
    <property type="evidence" value="ECO:0007669"/>
    <property type="project" value="UniProtKB-SubCell"/>
</dbReference>
<proteinExistence type="predicted"/>
<name>A0A9Q1HRQ1_CONCO</name>
<evidence type="ECO:0000256" key="17">
    <source>
        <dbReference type="ARBA" id="ARBA00067916"/>
    </source>
</evidence>
<dbReference type="GO" id="GO:0005737">
    <property type="term" value="C:cytoplasm"/>
    <property type="evidence" value="ECO:0007669"/>
    <property type="project" value="UniProtKB-SubCell"/>
</dbReference>
<comment type="caution">
    <text evidence="20">The sequence shown here is derived from an EMBL/GenBank/DDBJ whole genome shotgun (WGS) entry which is preliminary data.</text>
</comment>
<evidence type="ECO:0000256" key="2">
    <source>
        <dbReference type="ARBA" id="ARBA00004496"/>
    </source>
</evidence>
<gene>
    <name evidence="20" type="ORF">COCON_G00188510</name>
</gene>
<evidence type="ECO:0000256" key="11">
    <source>
        <dbReference type="ARBA" id="ARBA00022990"/>
    </source>
</evidence>
<dbReference type="Gene3D" id="1.20.58.80">
    <property type="entry name" value="Phosphotransferase system, lactose/cellobiose-type IIA subunit"/>
    <property type="match status" value="1"/>
</dbReference>
<dbReference type="GO" id="GO:0005886">
    <property type="term" value="C:plasma membrane"/>
    <property type="evidence" value="ECO:0007669"/>
    <property type="project" value="TreeGrafter"/>
</dbReference>
<evidence type="ECO:0000256" key="6">
    <source>
        <dbReference type="ARBA" id="ARBA00022499"/>
    </source>
</evidence>
<dbReference type="GO" id="GO:0051301">
    <property type="term" value="P:cell division"/>
    <property type="evidence" value="ECO:0007669"/>
    <property type="project" value="TreeGrafter"/>
</dbReference>
<feature type="region of interest" description="Disordered" evidence="18">
    <location>
        <begin position="563"/>
        <end position="586"/>
    </location>
</feature>
<feature type="region of interest" description="Disordered" evidence="18">
    <location>
        <begin position="331"/>
        <end position="353"/>
    </location>
</feature>
<keyword evidence="9" id="KW-0832">Ubl conjugation</keyword>
<keyword evidence="13" id="KW-0443">Lipid metabolism</keyword>
<evidence type="ECO:0000256" key="8">
    <source>
        <dbReference type="ARBA" id="ARBA00022677"/>
    </source>
</evidence>
<keyword evidence="10" id="KW-0442">Lipid degradation</keyword>
<keyword evidence="4" id="KW-0813">Transport</keyword>
<dbReference type="AlphaFoldDB" id="A0A9Q1HRQ1"/>
<keyword evidence="8" id="KW-0551">Lipid droplet</keyword>
<dbReference type="InterPro" id="IPR036181">
    <property type="entry name" value="MIT_dom_sf"/>
</dbReference>
<keyword evidence="14" id="KW-0446">Lipid-binding</keyword>
<dbReference type="FunFam" id="1.20.58.80:FF:000009">
    <property type="entry name" value="spartin isoform X1"/>
    <property type="match status" value="1"/>
</dbReference>
<comment type="function">
    <text evidence="15">Lipophagy receptor that plays an important role in lipid droplet (LD) turnover in motor neurons. Localizes to LDs and interacts with components of the autophagy machinery, such as MAP1LC3A/C proteins to deliver LDs to autophagosomes for degradation via lipophagy. Lipid transfer protein required for lipid droplet degradation, including by lipophagy. Can bind and transfer all lipid species found in lipid droplets, from phospholipids to triglycerides and sterol esters but the direction of lipid transfer by spartin and its cargos are unknown. May be implicated in endosomal trafficking, or microtubule dynamics, or both. Participates in cytokinesis.</text>
</comment>
<evidence type="ECO:0000256" key="5">
    <source>
        <dbReference type="ARBA" id="ARBA00022490"/>
    </source>
</evidence>
<dbReference type="SMART" id="SM00745">
    <property type="entry name" value="MIT"/>
    <property type="match status" value="1"/>
</dbReference>
<evidence type="ECO:0000256" key="7">
    <source>
        <dbReference type="ARBA" id="ARBA00022553"/>
    </source>
</evidence>
<dbReference type="SUPFAM" id="SSF116846">
    <property type="entry name" value="MIT domain"/>
    <property type="match status" value="1"/>
</dbReference>
<keyword evidence="21" id="KW-1185">Reference proteome</keyword>
<dbReference type="CDD" id="cd02679">
    <property type="entry name" value="MIT_spastin"/>
    <property type="match status" value="1"/>
</dbReference>
<sequence>METGNQEAFDKARLQAIKDGYKKAFECINQGLCEDEAGRRDRALELYRQGRQHLLRAISVPSQGEECVGGAWDSARQMQHKMQETLNNISTRLAALETSTELGAQGLYPKLPPKERPDRPAPPRGVLSNGQEVGVADRASPGNQVVRSGVSAELPPAYSPQAAEGHVSLSYGTDSGEMSLVGDEFYARRSDSGTSLQNLGEDGEELLLLPHGVQIFYVTPDGQVSAPSYPGCLRIVKFTNESSASAPNRPPAFLQVCDWLYPLMFTDSPVLLCNTGVFMFPDMMAPTPGSYVGVVLSSELPASDRELFRDLLSQLTDLRVQAPDVAGDSMNLSQKVPLVPPPELTPPVEGEKPLPEWSEKVAHGILSGASWLSWGLVKGAEYTGKAIHKGASKLREHMTPEDTPATVSPGVTKGLQVAKRATGGAVRVSQFLVDGVCAVAGRVGKHLAPHVKKHGGKLIPESLKKDKDGRSNVDGAMVVAASGLQGFATTWTSLEVAAKNIAKSVATETVSTVKHKYGAAAGQATDSAVNSAINMGVTAFNIDNLGLKAVVKRTGKETAHAILEDYKIQEPPAEEKPHGKDYKEPR</sequence>
<dbReference type="Proteomes" id="UP001152803">
    <property type="component" value="Unassembled WGS sequence"/>
</dbReference>
<keyword evidence="6" id="KW-1017">Isopeptide bond</keyword>
<keyword evidence="7" id="KW-0597">Phosphoprotein</keyword>
<evidence type="ECO:0000256" key="3">
    <source>
        <dbReference type="ARBA" id="ARBA00004502"/>
    </source>
</evidence>
<evidence type="ECO:0000256" key="18">
    <source>
        <dbReference type="SAM" id="MobiDB-lite"/>
    </source>
</evidence>
<dbReference type="GO" id="GO:0030496">
    <property type="term" value="C:midbody"/>
    <property type="evidence" value="ECO:0007669"/>
    <property type="project" value="UniProtKB-SubCell"/>
</dbReference>
<evidence type="ECO:0000259" key="19">
    <source>
        <dbReference type="SMART" id="SM00745"/>
    </source>
</evidence>
<comment type="subcellular location">
    <subcellularLocation>
        <location evidence="2">Cytoplasm</location>
    </subcellularLocation>
    <subcellularLocation>
        <location evidence="3">Lipid droplet</location>
    </subcellularLocation>
    <subcellularLocation>
        <location evidence="1">Midbody</location>
    </subcellularLocation>
</comment>
<dbReference type="GO" id="GO:0030514">
    <property type="term" value="P:negative regulation of BMP signaling pathway"/>
    <property type="evidence" value="ECO:0007669"/>
    <property type="project" value="TreeGrafter"/>
</dbReference>
<evidence type="ECO:0000256" key="9">
    <source>
        <dbReference type="ARBA" id="ARBA00022843"/>
    </source>
</evidence>
<dbReference type="Pfam" id="PF06911">
    <property type="entry name" value="Senescence"/>
    <property type="match status" value="1"/>
</dbReference>
<evidence type="ECO:0000256" key="4">
    <source>
        <dbReference type="ARBA" id="ARBA00022448"/>
    </source>
</evidence>
<evidence type="ECO:0000313" key="20">
    <source>
        <dbReference type="EMBL" id="KAJ8256699.1"/>
    </source>
</evidence>
<evidence type="ECO:0000256" key="16">
    <source>
        <dbReference type="ARBA" id="ARBA00064034"/>
    </source>
</evidence>
<evidence type="ECO:0000313" key="21">
    <source>
        <dbReference type="Proteomes" id="UP001152803"/>
    </source>
</evidence>
<comment type="subunit">
    <text evidence="16">Interacts with ITCH and WWP1. Interacts (via MIT domain) with IST1; leading to the recruitment of SPART to midbodies. Interacts with MAP1LC3A and MAP1LC3C.</text>
</comment>